<dbReference type="STRING" id="10195.A0A3M7SWV9"/>
<organism evidence="2 3">
    <name type="scientific">Brachionus plicatilis</name>
    <name type="common">Marine rotifer</name>
    <name type="synonym">Brachionus muelleri</name>
    <dbReference type="NCBI Taxonomy" id="10195"/>
    <lineage>
        <taxon>Eukaryota</taxon>
        <taxon>Metazoa</taxon>
        <taxon>Spiralia</taxon>
        <taxon>Gnathifera</taxon>
        <taxon>Rotifera</taxon>
        <taxon>Eurotatoria</taxon>
        <taxon>Monogononta</taxon>
        <taxon>Pseudotrocha</taxon>
        <taxon>Ploima</taxon>
        <taxon>Brachionidae</taxon>
        <taxon>Brachionus</taxon>
    </lineage>
</organism>
<dbReference type="AlphaFoldDB" id="A0A3M7SWV9"/>
<evidence type="ECO:0000313" key="2">
    <source>
        <dbReference type="EMBL" id="RNA40165.1"/>
    </source>
</evidence>
<protein>
    <submittedName>
        <fullName evidence="2">Centrosomal of 85 kDa-like isoform X1</fullName>
    </submittedName>
</protein>
<name>A0A3M7SWV9_BRAPC</name>
<dbReference type="EMBL" id="REGN01000667">
    <property type="protein sequence ID" value="RNA40165.1"/>
    <property type="molecule type" value="Genomic_DNA"/>
</dbReference>
<proteinExistence type="predicted"/>
<evidence type="ECO:0000313" key="3">
    <source>
        <dbReference type="Proteomes" id="UP000276133"/>
    </source>
</evidence>
<evidence type="ECO:0000256" key="1">
    <source>
        <dbReference type="SAM" id="Coils"/>
    </source>
</evidence>
<reference evidence="2 3" key="1">
    <citation type="journal article" date="2018" name="Sci. Rep.">
        <title>Genomic signatures of local adaptation to the degree of environmental predictability in rotifers.</title>
        <authorList>
            <person name="Franch-Gras L."/>
            <person name="Hahn C."/>
            <person name="Garcia-Roger E.M."/>
            <person name="Carmona M.J."/>
            <person name="Serra M."/>
            <person name="Gomez A."/>
        </authorList>
    </citation>
    <scope>NUCLEOTIDE SEQUENCE [LARGE SCALE GENOMIC DNA]</scope>
    <source>
        <strain evidence="2">HYR1</strain>
    </source>
</reference>
<dbReference type="GO" id="GO:0005813">
    <property type="term" value="C:centrosome"/>
    <property type="evidence" value="ECO:0007669"/>
    <property type="project" value="TreeGrafter"/>
</dbReference>
<dbReference type="PANTHER" id="PTHR31075:SF4">
    <property type="entry name" value="CENTROSOMAL PROTEIN OF 85 KDA"/>
    <property type="match status" value="1"/>
</dbReference>
<keyword evidence="3" id="KW-1185">Reference proteome</keyword>
<feature type="coiled-coil region" evidence="1">
    <location>
        <begin position="110"/>
        <end position="262"/>
    </location>
</feature>
<dbReference type="InterPro" id="IPR040210">
    <property type="entry name" value="Cep85/Cep85L"/>
</dbReference>
<sequence>MSQLNPQVAPYNYERMTSTMNQMNINDKLYNPSVSTIGNQSSEFISETNLRRDNEIDRLRMRLLLLEQQQATQSNMNISDPVEMRYKNFEKEAAYLRNHFTSYNNTKATISELEHLLNQREFEIQELKRKFAEESQKMDREIVQCKHLASIKEEQFVMEKTKSNTLQKEIDKLNSKLNECNRYITELPTKDELKQNENKFAELKSENDAMRQKLVEYEKKHGKAKQFIRDKNFELAEFRDKIEKLELEKEKLHLEFQNYKIETQSVGELMDRCKENANLKAELEISHKFIANLQEKLSSIELKYKEEISELNACLEDKENSFSKLKKENDLRDKQISDMKNEIRELNCHKKSMGEENGKLVEKITSLETALSSDALKLMRMLFKELNLAIKDLNLIVTNSIDIYHGNQVDICSLLGTAKQCAETFNFDQNETILNTI</sequence>
<keyword evidence="1" id="KW-0175">Coiled coil</keyword>
<feature type="coiled-coil region" evidence="1">
    <location>
        <begin position="290"/>
        <end position="356"/>
    </location>
</feature>
<accession>A0A3M7SWV9</accession>
<dbReference type="PANTHER" id="PTHR31075">
    <property type="entry name" value="CENTROSOMAL PROTEIN OF 85 KDA"/>
    <property type="match status" value="1"/>
</dbReference>
<gene>
    <name evidence="2" type="ORF">BpHYR1_013800</name>
</gene>
<comment type="caution">
    <text evidence="2">The sequence shown here is derived from an EMBL/GenBank/DDBJ whole genome shotgun (WGS) entry which is preliminary data.</text>
</comment>
<dbReference type="Proteomes" id="UP000276133">
    <property type="component" value="Unassembled WGS sequence"/>
</dbReference>